<dbReference type="InterPro" id="IPR036397">
    <property type="entry name" value="RNaseH_sf"/>
</dbReference>
<dbReference type="EMBL" id="CAUEEQ010012514">
    <property type="protein sequence ID" value="CAJ0936600.1"/>
    <property type="molecule type" value="Genomic_DNA"/>
</dbReference>
<sequence length="126" mass="14476">MFKITQQMRIKMNRAVLVVVEDTVGGYLLAFHQNTMDHTEMSVRHRQDIELSPDCPPKFQLICKVIFVQTERRAVDCGNAAGNTIIIGNDCYHSTLQGRRSIAGFVASTKKQISRWFFRCIVQDQR</sequence>
<dbReference type="Proteomes" id="UP001176940">
    <property type="component" value="Unassembled WGS sequence"/>
</dbReference>
<dbReference type="SUPFAM" id="SSF53098">
    <property type="entry name" value="Ribonuclease H-like"/>
    <property type="match status" value="1"/>
</dbReference>
<protein>
    <submittedName>
        <fullName evidence="1">Uncharacterized protein</fullName>
    </submittedName>
</protein>
<keyword evidence="2" id="KW-1185">Reference proteome</keyword>
<dbReference type="Gene3D" id="3.30.420.10">
    <property type="entry name" value="Ribonuclease H-like superfamily/Ribonuclease H"/>
    <property type="match status" value="1"/>
</dbReference>
<accession>A0ABN9LBH1</accession>
<proteinExistence type="predicted"/>
<comment type="caution">
    <text evidence="1">The sequence shown here is derived from an EMBL/GenBank/DDBJ whole genome shotgun (WGS) entry which is preliminary data.</text>
</comment>
<name>A0ABN9LBH1_9NEOB</name>
<gene>
    <name evidence="1" type="ORF">RIMI_LOCUS6811373</name>
</gene>
<organism evidence="1 2">
    <name type="scientific">Ranitomeya imitator</name>
    <name type="common">mimic poison frog</name>
    <dbReference type="NCBI Taxonomy" id="111125"/>
    <lineage>
        <taxon>Eukaryota</taxon>
        <taxon>Metazoa</taxon>
        <taxon>Chordata</taxon>
        <taxon>Craniata</taxon>
        <taxon>Vertebrata</taxon>
        <taxon>Euteleostomi</taxon>
        <taxon>Amphibia</taxon>
        <taxon>Batrachia</taxon>
        <taxon>Anura</taxon>
        <taxon>Neobatrachia</taxon>
        <taxon>Hyloidea</taxon>
        <taxon>Dendrobatidae</taxon>
        <taxon>Dendrobatinae</taxon>
        <taxon>Ranitomeya</taxon>
    </lineage>
</organism>
<dbReference type="InterPro" id="IPR012337">
    <property type="entry name" value="RNaseH-like_sf"/>
</dbReference>
<evidence type="ECO:0000313" key="2">
    <source>
        <dbReference type="Proteomes" id="UP001176940"/>
    </source>
</evidence>
<reference evidence="1" key="1">
    <citation type="submission" date="2023-07" db="EMBL/GenBank/DDBJ databases">
        <authorList>
            <person name="Stuckert A."/>
        </authorList>
    </citation>
    <scope>NUCLEOTIDE SEQUENCE</scope>
</reference>
<evidence type="ECO:0000313" key="1">
    <source>
        <dbReference type="EMBL" id="CAJ0936600.1"/>
    </source>
</evidence>